<dbReference type="GeneID" id="88857986"/>
<dbReference type="CDD" id="cd10931">
    <property type="entry name" value="CE4_u7"/>
    <property type="match status" value="1"/>
</dbReference>
<protein>
    <submittedName>
        <fullName evidence="2">Polysaccharide deacetylase family protein</fullName>
    </submittedName>
</protein>
<accession>A0ABY9XHK7</accession>
<organism evidence="2 3">
    <name type="scientific">Xenorhabdus griffiniae</name>
    <dbReference type="NCBI Taxonomy" id="351672"/>
    <lineage>
        <taxon>Bacteria</taxon>
        <taxon>Pseudomonadati</taxon>
        <taxon>Pseudomonadota</taxon>
        <taxon>Gammaproteobacteria</taxon>
        <taxon>Enterobacterales</taxon>
        <taxon>Morganellaceae</taxon>
        <taxon>Xenorhabdus</taxon>
    </lineage>
</organism>
<proteinExistence type="predicted"/>
<reference evidence="2 3" key="1">
    <citation type="journal article" date="2023" name="Access Microbiol">
        <title>The genome of a steinernematid-associated Pseudomonas piscis bacterium encodes the biosynthesis of insect toxins.</title>
        <authorList>
            <person name="Awori R.M."/>
            <person name="Hendre P."/>
            <person name="Amugune N.O."/>
        </authorList>
    </citation>
    <scope>NUCLEOTIDE SEQUENCE [LARGE SCALE GENOMIC DNA]</scope>
    <source>
        <strain evidence="2 3">97</strain>
    </source>
</reference>
<keyword evidence="3" id="KW-1185">Reference proteome</keyword>
<dbReference type="Pfam" id="PF23019">
    <property type="entry name" value="DUF7033"/>
    <property type="match status" value="1"/>
</dbReference>
<sequence length="450" mass="53170">MNRKILNWLESVLMNHYGERFLLNYVNGFIYLTIPKCEKKSIVFSNTENNFYKLGKSELNCNYWSPESEGLQSVLGHPLPILSNLPIPNNLIEYNIHSLKVKYDLLGMIYWILSRSEEVNRDNELDIYGRFPAIASHAYNNGYLNRPIVDEWLYILRQLIYKLWPKLPLREHKFEIKATHDVDRPFRFKFSDNKTFFKKIAGDIIKHKRASSLIYAPLIKLASSDFFLKRDPYNSFDWIMDISEKENIKSEFYFICDITDQEKDADYNIESPLIKELIKKIHKRGHIIGLHPSFNSYLSESQIKSEFNKLLKLLSNEKIKQKKYGGRMHYLRWSHPKTLMSWEEAGLNYDSTLGYADLPGFRCGTCFEYPAINPITHESLKLRIRPLIVMECSILSSKYMGVNLEKAEEIFNYYKKTCQKVNGIFTLLWHNSELFNKNLRILYKKVINTR</sequence>
<dbReference type="InterPro" id="IPR054297">
    <property type="entry name" value="DUF7033"/>
</dbReference>
<dbReference type="Proteomes" id="UP001300348">
    <property type="component" value="Chromosome"/>
</dbReference>
<evidence type="ECO:0000259" key="1">
    <source>
        <dbReference type="Pfam" id="PF23019"/>
    </source>
</evidence>
<dbReference type="Gene3D" id="3.20.20.370">
    <property type="entry name" value="Glycoside hydrolase/deacetylase"/>
    <property type="match status" value="1"/>
</dbReference>
<dbReference type="RefSeq" id="WP_223281730.1">
    <property type="nucleotide sequence ID" value="NZ_CAWPOQ010000318.1"/>
</dbReference>
<name>A0ABY9XHK7_9GAMM</name>
<dbReference type="EMBL" id="CP133647">
    <property type="protein sequence ID" value="WNH02088.1"/>
    <property type="molecule type" value="Genomic_DNA"/>
</dbReference>
<feature type="domain" description="DUF7033" evidence="1">
    <location>
        <begin position="102"/>
        <end position="190"/>
    </location>
</feature>
<evidence type="ECO:0000313" key="2">
    <source>
        <dbReference type="EMBL" id="WNH02088.1"/>
    </source>
</evidence>
<dbReference type="SUPFAM" id="SSF88713">
    <property type="entry name" value="Glycoside hydrolase/deacetylase"/>
    <property type="match status" value="1"/>
</dbReference>
<dbReference type="InterPro" id="IPR011330">
    <property type="entry name" value="Glyco_hydro/deAcase_b/a-brl"/>
</dbReference>
<gene>
    <name evidence="2" type="ORF">QL112_020480</name>
</gene>
<evidence type="ECO:0000313" key="3">
    <source>
        <dbReference type="Proteomes" id="UP001300348"/>
    </source>
</evidence>